<organism evidence="2">
    <name type="scientific">gut metagenome</name>
    <dbReference type="NCBI Taxonomy" id="749906"/>
    <lineage>
        <taxon>unclassified sequences</taxon>
        <taxon>metagenomes</taxon>
        <taxon>organismal metagenomes</taxon>
    </lineage>
</organism>
<comment type="caution">
    <text evidence="2">The sequence shown here is derived from an EMBL/GenBank/DDBJ whole genome shotgun (WGS) entry which is preliminary data.</text>
</comment>
<gene>
    <name evidence="2" type="ORF">EVA_09932</name>
</gene>
<proteinExistence type="predicted"/>
<feature type="compositionally biased region" description="Polar residues" evidence="1">
    <location>
        <begin position="28"/>
        <end position="48"/>
    </location>
</feature>
<evidence type="ECO:0000313" key="2">
    <source>
        <dbReference type="EMBL" id="EJX01962.1"/>
    </source>
</evidence>
<accession>J9G400</accession>
<dbReference type="AlphaFoldDB" id="J9G400"/>
<feature type="region of interest" description="Disordered" evidence="1">
    <location>
        <begin position="1"/>
        <end position="99"/>
    </location>
</feature>
<protein>
    <submittedName>
        <fullName evidence="2">Uncharacterized protein</fullName>
    </submittedName>
</protein>
<name>J9G400_9ZZZZ</name>
<reference evidence="2" key="1">
    <citation type="journal article" date="2012" name="PLoS ONE">
        <title>Gene sets for utilization of primary and secondary nutrition supplies in the distal gut of endangered iberian lynx.</title>
        <authorList>
            <person name="Alcaide M."/>
            <person name="Messina E."/>
            <person name="Richter M."/>
            <person name="Bargiela R."/>
            <person name="Peplies J."/>
            <person name="Huws S.A."/>
            <person name="Newbold C.J."/>
            <person name="Golyshin P.N."/>
            <person name="Simon M.A."/>
            <person name="Lopez G."/>
            <person name="Yakimov M.M."/>
            <person name="Ferrer M."/>
        </authorList>
    </citation>
    <scope>NUCLEOTIDE SEQUENCE</scope>
</reference>
<dbReference type="EMBL" id="AMCI01002748">
    <property type="protein sequence ID" value="EJX01962.1"/>
    <property type="molecule type" value="Genomic_DNA"/>
</dbReference>
<sequence length="99" mass="11107">MINHLSIIIDPTDSSVAHRHKEHHPDKSVTQIGPEQSGNQNAEQNQHTAHGRSSVFDQMAFRAVGSNGLTKMQRPQTVDHPGSQRKPNKQCRQRCQYGT</sequence>
<evidence type="ECO:0000256" key="1">
    <source>
        <dbReference type="SAM" id="MobiDB-lite"/>
    </source>
</evidence>
<feature type="compositionally biased region" description="Polar residues" evidence="1">
    <location>
        <begin position="67"/>
        <end position="76"/>
    </location>
</feature>